<feature type="transmembrane region" description="Helical" evidence="2">
    <location>
        <begin position="159"/>
        <end position="181"/>
    </location>
</feature>
<dbReference type="PROSITE" id="PS50005">
    <property type="entry name" value="TPR"/>
    <property type="match status" value="1"/>
</dbReference>
<dbReference type="Gene3D" id="1.25.40.10">
    <property type="entry name" value="Tetratricopeptide repeat domain"/>
    <property type="match status" value="1"/>
</dbReference>
<dbReference type="Proteomes" id="UP000190449">
    <property type="component" value="Unassembled WGS sequence"/>
</dbReference>
<evidence type="ECO:0000313" key="6">
    <source>
        <dbReference type="Proteomes" id="UP000184275"/>
    </source>
</evidence>
<dbReference type="Proteomes" id="UP000184275">
    <property type="component" value="Unassembled WGS sequence"/>
</dbReference>
<dbReference type="PROSITE" id="PS50293">
    <property type="entry name" value="TPR_REGION"/>
    <property type="match status" value="1"/>
</dbReference>
<gene>
    <name evidence="5" type="ORF">SAMN02745108_02650</name>
    <name evidence="4" type="ORF">SAMN05720469_11346</name>
</gene>
<keyword evidence="2" id="KW-1133">Transmembrane helix</keyword>
<reference evidence="6" key="1">
    <citation type="submission" date="2016-11" db="EMBL/GenBank/DDBJ databases">
        <authorList>
            <person name="Varghese N."/>
            <person name="Submissions S."/>
        </authorList>
    </citation>
    <scope>NUCLEOTIDE SEQUENCE [LARGE SCALE GENOMIC DNA]</scope>
    <source>
        <strain evidence="6">UWOS</strain>
    </source>
</reference>
<dbReference type="InterPro" id="IPR011990">
    <property type="entry name" value="TPR-like_helical_dom_sf"/>
</dbReference>
<dbReference type="Pfam" id="PF00515">
    <property type="entry name" value="TPR_1"/>
    <property type="match status" value="1"/>
</dbReference>
<dbReference type="Gene3D" id="2.30.30.40">
    <property type="entry name" value="SH3 Domains"/>
    <property type="match status" value="1"/>
</dbReference>
<keyword evidence="1" id="KW-0802">TPR repeat</keyword>
<keyword evidence="3" id="KW-0732">Signal</keyword>
<keyword evidence="6" id="KW-1185">Reference proteome</keyword>
<keyword evidence="2" id="KW-0472">Membrane</keyword>
<reference evidence="5 7" key="3">
    <citation type="submission" date="2017-02" db="EMBL/GenBank/DDBJ databases">
        <authorList>
            <person name="Peterson S.W."/>
        </authorList>
    </citation>
    <scope>NUCLEOTIDE SEQUENCE [LARGE SCALE GENOMIC DNA]</scope>
    <source>
        <strain evidence="5 7">ATCC 43854</strain>
    </source>
</reference>
<sequence>MKKVCFLLALILASAFADENCKTLYTGAAAYQAGDFASSVEAWQNCVDGGFQNADLYYNLGNAYFREKRIGFAILNYEKALLLNPTDADIQYNLNLAKSMTKDKVDDSSIEENPILSFLFQTHHFFTLRQQLMFILGLVWFILALCVGRILVANPKTKMVLAFAVLPVAILLGILGCSAGYKIYRENTYFLGVVVAESADITSGPNDKDQTLNMLSEGTEVEVLQVKDGWVHVRLGEKVNGFAKISEIGIVK</sequence>
<evidence type="ECO:0000313" key="5">
    <source>
        <dbReference type="EMBL" id="SKA13704.1"/>
    </source>
</evidence>
<name>A0A1M6UC43_9BACT</name>
<evidence type="ECO:0000256" key="3">
    <source>
        <dbReference type="SAM" id="SignalP"/>
    </source>
</evidence>
<dbReference type="SUPFAM" id="SSF48452">
    <property type="entry name" value="TPR-like"/>
    <property type="match status" value="1"/>
</dbReference>
<keyword evidence="2" id="KW-0812">Transmembrane</keyword>
<proteinExistence type="predicted"/>
<feature type="signal peptide" evidence="3">
    <location>
        <begin position="1"/>
        <end position="17"/>
    </location>
</feature>
<dbReference type="RefSeq" id="WP_073304145.1">
    <property type="nucleotide sequence ID" value="NZ_FRAW01000013.1"/>
</dbReference>
<evidence type="ECO:0000256" key="1">
    <source>
        <dbReference type="PROSITE-ProRule" id="PRU00339"/>
    </source>
</evidence>
<evidence type="ECO:0000313" key="7">
    <source>
        <dbReference type="Proteomes" id="UP000190449"/>
    </source>
</evidence>
<dbReference type="InterPro" id="IPR019734">
    <property type="entry name" value="TPR_rpt"/>
</dbReference>
<dbReference type="EMBL" id="FUWU01000069">
    <property type="protein sequence ID" value="SKA13704.1"/>
    <property type="molecule type" value="Genomic_DNA"/>
</dbReference>
<feature type="chain" id="PRO_5044562694" evidence="3">
    <location>
        <begin position="18"/>
        <end position="252"/>
    </location>
</feature>
<accession>A0A1T4RCI0</accession>
<reference evidence="4" key="2">
    <citation type="submission" date="2016-11" db="EMBL/GenBank/DDBJ databases">
        <authorList>
            <person name="Jaros S."/>
            <person name="Januszkiewicz K."/>
            <person name="Wedrychowicz H."/>
        </authorList>
    </citation>
    <scope>NUCLEOTIDE SEQUENCE [LARGE SCALE GENOMIC DNA]</scope>
    <source>
        <strain evidence="4">UWOS</strain>
    </source>
</reference>
<organism evidence="4 6">
    <name type="scientific">Fibrobacter intestinalis</name>
    <dbReference type="NCBI Taxonomy" id="28122"/>
    <lineage>
        <taxon>Bacteria</taxon>
        <taxon>Pseudomonadati</taxon>
        <taxon>Fibrobacterota</taxon>
        <taxon>Fibrobacteria</taxon>
        <taxon>Fibrobacterales</taxon>
        <taxon>Fibrobacteraceae</taxon>
        <taxon>Fibrobacter</taxon>
    </lineage>
</organism>
<dbReference type="SMART" id="SM00028">
    <property type="entry name" value="TPR"/>
    <property type="match status" value="1"/>
</dbReference>
<accession>A0A1M6UC43</accession>
<feature type="repeat" description="TPR" evidence="1">
    <location>
        <begin position="54"/>
        <end position="87"/>
    </location>
</feature>
<evidence type="ECO:0000256" key="2">
    <source>
        <dbReference type="SAM" id="Phobius"/>
    </source>
</evidence>
<dbReference type="STRING" id="28122.SAMN02745108_02650"/>
<evidence type="ECO:0000313" key="4">
    <source>
        <dbReference type="EMBL" id="SHK66815.1"/>
    </source>
</evidence>
<dbReference type="AlphaFoldDB" id="A0A1M6UC43"/>
<dbReference type="EMBL" id="FRAW01000013">
    <property type="protein sequence ID" value="SHK66815.1"/>
    <property type="molecule type" value="Genomic_DNA"/>
</dbReference>
<feature type="transmembrane region" description="Helical" evidence="2">
    <location>
        <begin position="132"/>
        <end position="152"/>
    </location>
</feature>
<protein>
    <submittedName>
        <fullName evidence="4">Tetratricopeptide repeat-containing protein</fullName>
    </submittedName>
</protein>